<dbReference type="EMBL" id="PXXW01000026">
    <property type="protein sequence ID" value="RAN97845.1"/>
    <property type="molecule type" value="Genomic_DNA"/>
</dbReference>
<accession>A0ABX9CH86</accession>
<reference evidence="1 2" key="1">
    <citation type="submission" date="2018-03" db="EMBL/GenBank/DDBJ databases">
        <title>Genomic framework for the identification of Micromonospora saelicesensis and Micromonospora noduli.</title>
        <authorList>
            <person name="Riesco R."/>
            <person name="Trujillo M.E."/>
        </authorList>
    </citation>
    <scope>NUCLEOTIDE SEQUENCE [LARGE SCALE GENOMIC DNA]</scope>
    <source>
        <strain evidence="1 2">GAR05</strain>
    </source>
</reference>
<proteinExistence type="predicted"/>
<keyword evidence="2" id="KW-1185">Reference proteome</keyword>
<evidence type="ECO:0000313" key="2">
    <source>
        <dbReference type="Proteomes" id="UP000249334"/>
    </source>
</evidence>
<gene>
    <name evidence="1" type="ORF">GAR05_03371</name>
</gene>
<protein>
    <submittedName>
        <fullName evidence="1">Uncharacterized protein</fullName>
    </submittedName>
</protein>
<name>A0ABX9CH86_9ACTN</name>
<sequence>MEISLARRVFDNPVAWGLGWRGRQSSSLII</sequence>
<comment type="caution">
    <text evidence="1">The sequence shown here is derived from an EMBL/GenBank/DDBJ whole genome shotgun (WGS) entry which is preliminary data.</text>
</comment>
<evidence type="ECO:0000313" key="1">
    <source>
        <dbReference type="EMBL" id="RAN97845.1"/>
    </source>
</evidence>
<dbReference type="Proteomes" id="UP000249334">
    <property type="component" value="Unassembled WGS sequence"/>
</dbReference>
<organism evidence="1 2">
    <name type="scientific">Micromonospora saelicesensis</name>
    <dbReference type="NCBI Taxonomy" id="285676"/>
    <lineage>
        <taxon>Bacteria</taxon>
        <taxon>Bacillati</taxon>
        <taxon>Actinomycetota</taxon>
        <taxon>Actinomycetes</taxon>
        <taxon>Micromonosporales</taxon>
        <taxon>Micromonosporaceae</taxon>
        <taxon>Micromonospora</taxon>
    </lineage>
</organism>